<feature type="domain" description="DUF397" evidence="1">
    <location>
        <begin position="9"/>
        <end position="60"/>
    </location>
</feature>
<dbReference type="Pfam" id="PF04149">
    <property type="entry name" value="DUF397"/>
    <property type="match status" value="1"/>
</dbReference>
<organism evidence="2 3">
    <name type="scientific">Streptomyces daliensis</name>
    <dbReference type="NCBI Taxonomy" id="299421"/>
    <lineage>
        <taxon>Bacteria</taxon>
        <taxon>Bacillati</taxon>
        <taxon>Actinomycetota</taxon>
        <taxon>Actinomycetes</taxon>
        <taxon>Kitasatosporales</taxon>
        <taxon>Streptomycetaceae</taxon>
        <taxon>Streptomyces</taxon>
    </lineage>
</organism>
<accession>A0A8T4IKL3</accession>
<dbReference type="AlphaFoldDB" id="A0A8T4IKL3"/>
<evidence type="ECO:0000259" key="1">
    <source>
        <dbReference type="Pfam" id="PF04149"/>
    </source>
</evidence>
<protein>
    <submittedName>
        <fullName evidence="2">DUF397 domain-containing protein</fullName>
    </submittedName>
</protein>
<gene>
    <name evidence="2" type="ORF">KDA82_01805</name>
</gene>
<reference evidence="2" key="1">
    <citation type="submission" date="2021-04" db="EMBL/GenBank/DDBJ databases">
        <title>Sequencing of actinobacteria type strains.</title>
        <authorList>
            <person name="Nguyen G.-S."/>
            <person name="Wentzel A."/>
        </authorList>
    </citation>
    <scope>NUCLEOTIDE SEQUENCE</scope>
    <source>
        <strain evidence="2">DSM 42095</strain>
    </source>
</reference>
<keyword evidence="3" id="KW-1185">Reference proteome</keyword>
<sequence length="64" mass="6825">MLAGPASVGWFKSSYSAAQNECVEAAFLGRFVGLRDSKTENGAVLMVRAETFAHFVATVKADNV</sequence>
<dbReference type="Proteomes" id="UP000675554">
    <property type="component" value="Unassembled WGS sequence"/>
</dbReference>
<comment type="caution">
    <text evidence="2">The sequence shown here is derived from an EMBL/GenBank/DDBJ whole genome shotgun (WGS) entry which is preliminary data.</text>
</comment>
<proteinExistence type="predicted"/>
<evidence type="ECO:0000313" key="2">
    <source>
        <dbReference type="EMBL" id="MBR7671792.1"/>
    </source>
</evidence>
<name>A0A8T4IKL3_9ACTN</name>
<dbReference type="InterPro" id="IPR007278">
    <property type="entry name" value="DUF397"/>
</dbReference>
<evidence type="ECO:0000313" key="3">
    <source>
        <dbReference type="Proteomes" id="UP000675554"/>
    </source>
</evidence>
<dbReference type="EMBL" id="JAGSMN010000032">
    <property type="protein sequence ID" value="MBR7671792.1"/>
    <property type="molecule type" value="Genomic_DNA"/>
</dbReference>